<dbReference type="OrthoDB" id="9994106at2759"/>
<sequence length="251" mass="27895">MNFVFGSFLGCWIIGDGLDRGISKIAGEAVAEYVEAYGGDQMLAIGVTPMHSLKYKHLFNTTASTIYYPSEEEETVTDPTMTLIQKYDAKRFNIDKNYSYLVMVSDPPSSTKQKEQNDLVAKGQAQMITRNRQLIDTRVAIERMIIDWRNIKEEKLLNSTITSSGSTNVVQTTISENKFGTAQQRPKFKAAVEPPTPPSYEVDWPKKTINSVATSDTSGPILNFSKGMEEQAPSLLFAANSQLSDCKVVII</sequence>
<dbReference type="AlphaFoldDB" id="A0A3P6HSP9"/>
<evidence type="ECO:0000313" key="2">
    <source>
        <dbReference type="Proteomes" id="UP000267029"/>
    </source>
</evidence>
<accession>A0A3P6HSP9</accession>
<protein>
    <submittedName>
        <fullName evidence="1">Uncharacterized protein</fullName>
    </submittedName>
</protein>
<gene>
    <name evidence="1" type="ORF">MCOS_LOCUS4812</name>
</gene>
<reference evidence="1 2" key="1">
    <citation type="submission" date="2018-10" db="EMBL/GenBank/DDBJ databases">
        <authorList>
            <consortium name="Pathogen Informatics"/>
        </authorList>
    </citation>
    <scope>NUCLEOTIDE SEQUENCE [LARGE SCALE GENOMIC DNA]</scope>
</reference>
<dbReference type="EMBL" id="UXSR01002366">
    <property type="protein sequence ID" value="VDD78809.1"/>
    <property type="molecule type" value="Genomic_DNA"/>
</dbReference>
<dbReference type="Proteomes" id="UP000267029">
    <property type="component" value="Unassembled WGS sequence"/>
</dbReference>
<organism evidence="1 2">
    <name type="scientific">Mesocestoides corti</name>
    <name type="common">Flatworm</name>
    <dbReference type="NCBI Taxonomy" id="53468"/>
    <lineage>
        <taxon>Eukaryota</taxon>
        <taxon>Metazoa</taxon>
        <taxon>Spiralia</taxon>
        <taxon>Lophotrochozoa</taxon>
        <taxon>Platyhelminthes</taxon>
        <taxon>Cestoda</taxon>
        <taxon>Eucestoda</taxon>
        <taxon>Cyclophyllidea</taxon>
        <taxon>Mesocestoididae</taxon>
        <taxon>Mesocestoides</taxon>
    </lineage>
</organism>
<name>A0A3P6HSP9_MESCO</name>
<proteinExistence type="predicted"/>
<keyword evidence="2" id="KW-1185">Reference proteome</keyword>
<evidence type="ECO:0000313" key="1">
    <source>
        <dbReference type="EMBL" id="VDD78809.1"/>
    </source>
</evidence>